<gene>
    <name evidence="1" type="ORF">BV22DRAFT_1051108</name>
</gene>
<dbReference type="Proteomes" id="UP000790709">
    <property type="component" value="Unassembled WGS sequence"/>
</dbReference>
<evidence type="ECO:0000313" key="2">
    <source>
        <dbReference type="Proteomes" id="UP000790709"/>
    </source>
</evidence>
<organism evidence="1 2">
    <name type="scientific">Leucogyrophana mollusca</name>
    <dbReference type="NCBI Taxonomy" id="85980"/>
    <lineage>
        <taxon>Eukaryota</taxon>
        <taxon>Fungi</taxon>
        <taxon>Dikarya</taxon>
        <taxon>Basidiomycota</taxon>
        <taxon>Agaricomycotina</taxon>
        <taxon>Agaricomycetes</taxon>
        <taxon>Agaricomycetidae</taxon>
        <taxon>Boletales</taxon>
        <taxon>Boletales incertae sedis</taxon>
        <taxon>Leucogyrophana</taxon>
    </lineage>
</organism>
<name>A0ACB8B2K9_9AGAM</name>
<reference evidence="1" key="1">
    <citation type="journal article" date="2021" name="New Phytol.">
        <title>Evolutionary innovations through gain and loss of genes in the ectomycorrhizal Boletales.</title>
        <authorList>
            <person name="Wu G."/>
            <person name="Miyauchi S."/>
            <person name="Morin E."/>
            <person name="Kuo A."/>
            <person name="Drula E."/>
            <person name="Varga T."/>
            <person name="Kohler A."/>
            <person name="Feng B."/>
            <person name="Cao Y."/>
            <person name="Lipzen A."/>
            <person name="Daum C."/>
            <person name="Hundley H."/>
            <person name="Pangilinan J."/>
            <person name="Johnson J."/>
            <person name="Barry K."/>
            <person name="LaButti K."/>
            <person name="Ng V."/>
            <person name="Ahrendt S."/>
            <person name="Min B."/>
            <person name="Choi I.G."/>
            <person name="Park H."/>
            <person name="Plett J.M."/>
            <person name="Magnuson J."/>
            <person name="Spatafora J.W."/>
            <person name="Nagy L.G."/>
            <person name="Henrissat B."/>
            <person name="Grigoriev I.V."/>
            <person name="Yang Z.L."/>
            <person name="Xu J."/>
            <person name="Martin F.M."/>
        </authorList>
    </citation>
    <scope>NUCLEOTIDE SEQUENCE</scope>
    <source>
        <strain evidence="1">KUC20120723A-06</strain>
    </source>
</reference>
<sequence>MPLTANENLEEANDKVIRERMVRDKCVTRREMPPTTLPTPEDAVHTIMAFSEQILEEMDVKGLAHELQSHSTELWKEVKMLKDHDDSDLTHETSPPHTGPLQPTTPNRCSLSLWILHVGWKDVATRVRQGVEGVFEGVVLPGPPSEPLKTKLGPTELHALLANVRRRVEYEVWDIRLRGYVRITDSGGKTICDNHMAEPLRFQATETLLLITLEGIKSVGLSRSRLKLREQGYKVPSLHTELVGNLALREDLVANKVWGKERIEPCKGVSTKKSLETRASSENSTSSFNSTAVGRNRHGPFSPPNRSNATYTTCHGAWKTNKRSIAYTNWEANSIRQGN</sequence>
<comment type="caution">
    <text evidence="1">The sequence shown here is derived from an EMBL/GenBank/DDBJ whole genome shotgun (WGS) entry which is preliminary data.</text>
</comment>
<evidence type="ECO:0000313" key="1">
    <source>
        <dbReference type="EMBL" id="KAH7919328.1"/>
    </source>
</evidence>
<dbReference type="EMBL" id="MU266670">
    <property type="protein sequence ID" value="KAH7919328.1"/>
    <property type="molecule type" value="Genomic_DNA"/>
</dbReference>
<accession>A0ACB8B2K9</accession>
<proteinExistence type="predicted"/>
<protein>
    <submittedName>
        <fullName evidence="1">Uncharacterized protein</fullName>
    </submittedName>
</protein>
<keyword evidence="2" id="KW-1185">Reference proteome</keyword>